<name>A0A495K5V1_WILMA</name>
<evidence type="ECO:0000313" key="3">
    <source>
        <dbReference type="EMBL" id="RKR96670.1"/>
    </source>
</evidence>
<dbReference type="PANTHER" id="PTHR21708">
    <property type="entry name" value="PROBABLE 2-DEHYDROPANTOATE 2-REDUCTASE"/>
    <property type="match status" value="1"/>
</dbReference>
<dbReference type="EMBL" id="RBKV01000001">
    <property type="protein sequence ID" value="RKR96670.1"/>
    <property type="molecule type" value="Genomic_DNA"/>
</dbReference>
<organism evidence="3 4">
    <name type="scientific">Williamsia marianensis</name>
    <dbReference type="NCBI Taxonomy" id="85044"/>
    <lineage>
        <taxon>Bacteria</taxon>
        <taxon>Bacillati</taxon>
        <taxon>Actinomycetota</taxon>
        <taxon>Actinomycetes</taxon>
        <taxon>Mycobacteriales</taxon>
        <taxon>Nocardiaceae</taxon>
        <taxon>Williamsia</taxon>
    </lineage>
</organism>
<dbReference type="AlphaFoldDB" id="A0A495K5V1"/>
<dbReference type="Pfam" id="PF08546">
    <property type="entry name" value="ApbA_C"/>
    <property type="match status" value="1"/>
</dbReference>
<gene>
    <name evidence="3" type="ORF">DFJ75_3523</name>
</gene>
<dbReference type="Pfam" id="PF02558">
    <property type="entry name" value="ApbA"/>
    <property type="match status" value="1"/>
</dbReference>
<dbReference type="InterPro" id="IPR013332">
    <property type="entry name" value="KPR_N"/>
</dbReference>
<dbReference type="Gene3D" id="3.40.50.720">
    <property type="entry name" value="NAD(P)-binding Rossmann-like Domain"/>
    <property type="match status" value="1"/>
</dbReference>
<accession>A0A495K5V1</accession>
<protein>
    <submittedName>
        <fullName evidence="3">2-dehydropantoate 2-reductase</fullName>
    </submittedName>
</protein>
<dbReference type="InterPro" id="IPR013328">
    <property type="entry name" value="6PGD_dom2"/>
</dbReference>
<proteinExistence type="predicted"/>
<dbReference type="InterPro" id="IPR051402">
    <property type="entry name" value="KPR-Related"/>
</dbReference>
<dbReference type="RefSeq" id="WP_062795501.1">
    <property type="nucleotide sequence ID" value="NZ_CBCRXS010000003.1"/>
</dbReference>
<evidence type="ECO:0000259" key="1">
    <source>
        <dbReference type="Pfam" id="PF02558"/>
    </source>
</evidence>
<feature type="domain" description="Ketopantoate reductase N-terminal" evidence="1">
    <location>
        <begin position="5"/>
        <end position="152"/>
    </location>
</feature>
<reference evidence="3 4" key="1">
    <citation type="submission" date="2018-10" db="EMBL/GenBank/DDBJ databases">
        <title>Sequencing the genomes of 1000 actinobacteria strains.</title>
        <authorList>
            <person name="Klenk H.-P."/>
        </authorList>
    </citation>
    <scope>NUCLEOTIDE SEQUENCE [LARGE SCALE GENOMIC DNA]</scope>
    <source>
        <strain evidence="3 4">DSM 44343</strain>
    </source>
</reference>
<evidence type="ECO:0000259" key="2">
    <source>
        <dbReference type="Pfam" id="PF08546"/>
    </source>
</evidence>
<dbReference type="Proteomes" id="UP000274762">
    <property type="component" value="Unassembled WGS sequence"/>
</dbReference>
<evidence type="ECO:0000313" key="4">
    <source>
        <dbReference type="Proteomes" id="UP000274762"/>
    </source>
</evidence>
<dbReference type="Gene3D" id="1.10.1040.10">
    <property type="entry name" value="N-(1-d-carboxylethyl)-l-norvaline Dehydrogenase, domain 2"/>
    <property type="match status" value="1"/>
</dbReference>
<sequence length="339" mass="35345">MSRYVIVGAGAVGASFAAALSDRTDVVVVARGTNLDHLRGNPLTFRTSAGIRSVRLDAVAIDELQLRAGDVLVLAVKTQHVGDVAETLAWKPVHSPAGEVVGSAAETLPVVTLQNGLDAERAVARWFAHSIGATVLIAARYTEVGEVRVGGKPSLGGVHLGQPYRSTGIGADAVREFAADLRAVNIDVSETADITKIKATKILHSVKNGLEVLAGDQSDRVQIGSALEAEARRVLTAAGIEYGATRDLIINPEQTSFDPDIDVVAGQQSTWQSFARGAGSHEVDHLNGEIALLARLHGVDARLNTRLQALLGTASERGGGTDLAGLDSLVELAAASPAR</sequence>
<dbReference type="PANTHER" id="PTHR21708:SF26">
    <property type="entry name" value="2-DEHYDROPANTOATE 2-REDUCTASE"/>
    <property type="match status" value="1"/>
</dbReference>
<dbReference type="InterPro" id="IPR013752">
    <property type="entry name" value="KPA_reductase"/>
</dbReference>
<dbReference type="GO" id="GO:0005737">
    <property type="term" value="C:cytoplasm"/>
    <property type="evidence" value="ECO:0007669"/>
    <property type="project" value="TreeGrafter"/>
</dbReference>
<dbReference type="SUPFAM" id="SSF51971">
    <property type="entry name" value="Nucleotide-binding domain"/>
    <property type="match status" value="1"/>
</dbReference>
<feature type="domain" description="Ketopantoate reductase C-terminal" evidence="2">
    <location>
        <begin position="213"/>
        <end position="312"/>
    </location>
</feature>
<comment type="caution">
    <text evidence="3">The sequence shown here is derived from an EMBL/GenBank/DDBJ whole genome shotgun (WGS) entry which is preliminary data.</text>
</comment>